<sequence>MIISPSFYFTRRIYSFFCLLCFFPRVFLDIHEQQHARTSCWTILLKWENRSHDPWTTIHRFIRTFPDRYVDFNGVFSDPVFIIFYCERCRLEQTIPFTHTHWFTDTNFTFMYRDNTRMR</sequence>
<dbReference type="EMBL" id="HBUF01303122">
    <property type="protein sequence ID" value="CAG6691521.1"/>
    <property type="molecule type" value="Transcribed_RNA"/>
</dbReference>
<dbReference type="EMBL" id="HBUF01472550">
    <property type="protein sequence ID" value="CAG6744675.1"/>
    <property type="molecule type" value="Transcribed_RNA"/>
</dbReference>
<reference evidence="1" key="1">
    <citation type="submission" date="2021-05" db="EMBL/GenBank/DDBJ databases">
        <authorList>
            <person name="Alioto T."/>
            <person name="Alioto T."/>
            <person name="Gomez Garrido J."/>
        </authorList>
    </citation>
    <scope>NUCLEOTIDE SEQUENCE</scope>
</reference>
<dbReference type="EMBL" id="HBUF01052962">
    <property type="protein sequence ID" value="CAG6622636.1"/>
    <property type="molecule type" value="Transcribed_RNA"/>
</dbReference>
<protein>
    <submittedName>
        <fullName evidence="1">Uncharacterized protein</fullName>
    </submittedName>
</protein>
<evidence type="ECO:0000313" key="1">
    <source>
        <dbReference type="EMBL" id="CAG6622636.1"/>
    </source>
</evidence>
<dbReference type="EMBL" id="HBUF01649166">
    <property type="protein sequence ID" value="CAG6786625.1"/>
    <property type="molecule type" value="Transcribed_RNA"/>
</dbReference>
<name>A0A8D8MG05_9HEMI</name>
<accession>A0A8D8MG05</accession>
<dbReference type="EMBL" id="HBUF01052961">
    <property type="protein sequence ID" value="CAG6622635.1"/>
    <property type="molecule type" value="Transcribed_RNA"/>
</dbReference>
<dbReference type="AlphaFoldDB" id="A0A8D8MG05"/>
<organism evidence="1">
    <name type="scientific">Cacopsylla melanoneura</name>
    <dbReference type="NCBI Taxonomy" id="428564"/>
    <lineage>
        <taxon>Eukaryota</taxon>
        <taxon>Metazoa</taxon>
        <taxon>Ecdysozoa</taxon>
        <taxon>Arthropoda</taxon>
        <taxon>Hexapoda</taxon>
        <taxon>Insecta</taxon>
        <taxon>Pterygota</taxon>
        <taxon>Neoptera</taxon>
        <taxon>Paraneoptera</taxon>
        <taxon>Hemiptera</taxon>
        <taxon>Sternorrhyncha</taxon>
        <taxon>Psylloidea</taxon>
        <taxon>Psyllidae</taxon>
        <taxon>Psyllinae</taxon>
        <taxon>Cacopsylla</taxon>
    </lineage>
</organism>
<proteinExistence type="predicted"/>